<gene>
    <name evidence="2" type="ORF">AFM16_04590</name>
</gene>
<reference evidence="2 3" key="1">
    <citation type="submission" date="2015-07" db="EMBL/GenBank/DDBJ databases">
        <title>Draft Genome Sequence of Streptomyces antibioticus, IMRU 3720 reveals insights in the evolution of actinomycin biosynthetic gene clusters in Streptomyces.</title>
        <authorList>
            <person name="Crnovcic I."/>
            <person name="Ruckert C."/>
            <person name="Kalinowksi J."/>
            <person name="Keller U."/>
        </authorList>
    </citation>
    <scope>NUCLEOTIDE SEQUENCE [LARGE SCALE GENOMIC DNA]</scope>
    <source>
        <strain evidence="2 3">DSM 41481</strain>
    </source>
</reference>
<keyword evidence="3" id="KW-1185">Reference proteome</keyword>
<sequence>MDSALADIHDVDDDPTARTITGLLIYHYDLLLFFPAAEDFHRRAMAAVDAQTEPIHSFVLRWSPTSNLGRCQSDFQESWIGRRRDRVEGSRASETRSLTADGDGPNRTGTSRRCMSIYNLPDHPAFQGALHYATAS</sequence>
<organism evidence="2 3">
    <name type="scientific">Streptomyces antibioticus</name>
    <dbReference type="NCBI Taxonomy" id="1890"/>
    <lineage>
        <taxon>Bacteria</taxon>
        <taxon>Bacillati</taxon>
        <taxon>Actinomycetota</taxon>
        <taxon>Actinomycetes</taxon>
        <taxon>Kitasatosporales</taxon>
        <taxon>Streptomycetaceae</taxon>
        <taxon>Streptomyces</taxon>
    </lineage>
</organism>
<protein>
    <submittedName>
        <fullName evidence="2">Uncharacterized protein</fullName>
    </submittedName>
</protein>
<comment type="caution">
    <text evidence="2">The sequence shown here is derived from an EMBL/GenBank/DDBJ whole genome shotgun (WGS) entry which is preliminary data.</text>
</comment>
<evidence type="ECO:0000313" key="2">
    <source>
        <dbReference type="EMBL" id="OOQ55292.1"/>
    </source>
</evidence>
<accession>A0ABX3LSK2</accession>
<dbReference type="InterPro" id="IPR036513">
    <property type="entry name" value="STAS_dom_sf"/>
</dbReference>
<dbReference type="Gene3D" id="3.30.750.24">
    <property type="entry name" value="STAS domain"/>
    <property type="match status" value="1"/>
</dbReference>
<proteinExistence type="predicted"/>
<feature type="compositionally biased region" description="Basic and acidic residues" evidence="1">
    <location>
        <begin position="84"/>
        <end position="94"/>
    </location>
</feature>
<feature type="region of interest" description="Disordered" evidence="1">
    <location>
        <begin position="84"/>
        <end position="110"/>
    </location>
</feature>
<dbReference type="EMBL" id="LHQL01000001">
    <property type="protein sequence ID" value="OOQ55292.1"/>
    <property type="molecule type" value="Genomic_DNA"/>
</dbReference>
<evidence type="ECO:0000256" key="1">
    <source>
        <dbReference type="SAM" id="MobiDB-lite"/>
    </source>
</evidence>
<name>A0ABX3LSK2_STRAT</name>
<evidence type="ECO:0000313" key="3">
    <source>
        <dbReference type="Proteomes" id="UP000190306"/>
    </source>
</evidence>
<dbReference type="Proteomes" id="UP000190306">
    <property type="component" value="Chromosome"/>
</dbReference>